<keyword evidence="2" id="KW-0378">Hydrolase</keyword>
<dbReference type="OrthoDB" id="275278at2759"/>
<feature type="region of interest" description="Disordered" evidence="3">
    <location>
        <begin position="29"/>
        <end position="56"/>
    </location>
</feature>
<dbReference type="InterPro" id="IPR038969">
    <property type="entry name" value="FEN"/>
</dbReference>
<dbReference type="RefSeq" id="XP_013891730.1">
    <property type="nucleotide sequence ID" value="XM_014036276.1"/>
</dbReference>
<dbReference type="InterPro" id="IPR020046">
    <property type="entry name" value="5-3_exonucl_a-hlix_arch_N"/>
</dbReference>
<evidence type="ECO:0000256" key="3">
    <source>
        <dbReference type="SAM" id="MobiDB-lite"/>
    </source>
</evidence>
<dbReference type="GeneID" id="25732895"/>
<dbReference type="CDD" id="cd09859">
    <property type="entry name" value="PIN_53EXO"/>
    <property type="match status" value="1"/>
</dbReference>
<gene>
    <name evidence="5" type="ORF">MNEG_15252</name>
</gene>
<dbReference type="KEGG" id="mng:MNEG_15252"/>
<dbReference type="PANTHER" id="PTHR42646:SF2">
    <property type="entry name" value="5'-3' EXONUCLEASE FAMILY PROTEIN"/>
    <property type="match status" value="1"/>
</dbReference>
<proteinExistence type="predicted"/>
<evidence type="ECO:0000256" key="1">
    <source>
        <dbReference type="ARBA" id="ARBA00022722"/>
    </source>
</evidence>
<feature type="domain" description="5'-3' exonuclease" evidence="4">
    <location>
        <begin position="11"/>
        <end position="179"/>
    </location>
</feature>
<keyword evidence="5" id="KW-0808">Transferase</keyword>
<keyword evidence="5" id="KW-0548">Nucleotidyltransferase</keyword>
<dbReference type="InterPro" id="IPR029060">
    <property type="entry name" value="PIN-like_dom_sf"/>
</dbReference>
<dbReference type="InterPro" id="IPR002421">
    <property type="entry name" value="5-3_exonuclease"/>
</dbReference>
<feature type="compositionally biased region" description="Gly residues" evidence="3">
    <location>
        <begin position="44"/>
        <end position="53"/>
    </location>
</feature>
<keyword evidence="1" id="KW-0540">Nuclease</keyword>
<dbReference type="GO" id="GO:0008409">
    <property type="term" value="F:5'-3' exonuclease activity"/>
    <property type="evidence" value="ECO:0007669"/>
    <property type="project" value="InterPro"/>
</dbReference>
<name>A0A0D2MBK0_9CHLO</name>
<dbReference type="Proteomes" id="UP000054498">
    <property type="component" value="Unassembled WGS sequence"/>
</dbReference>
<dbReference type="Gene3D" id="3.40.50.1010">
    <property type="entry name" value="5'-nuclease"/>
    <property type="match status" value="1"/>
</dbReference>
<evidence type="ECO:0000313" key="6">
    <source>
        <dbReference type="Proteomes" id="UP000054498"/>
    </source>
</evidence>
<dbReference type="PANTHER" id="PTHR42646">
    <property type="entry name" value="FLAP ENDONUCLEASE XNI"/>
    <property type="match status" value="1"/>
</dbReference>
<dbReference type="STRING" id="145388.A0A0D2MBK0"/>
<dbReference type="Pfam" id="PF02739">
    <property type="entry name" value="5_3_exonuc_N"/>
    <property type="match status" value="1"/>
</dbReference>
<accession>A0A0D2MBK0</accession>
<dbReference type="EC" id="2.7.7.7" evidence="5"/>
<dbReference type="GO" id="GO:0003677">
    <property type="term" value="F:DNA binding"/>
    <property type="evidence" value="ECO:0007669"/>
    <property type="project" value="InterPro"/>
</dbReference>
<dbReference type="GO" id="GO:0003887">
    <property type="term" value="F:DNA-directed DNA polymerase activity"/>
    <property type="evidence" value="ECO:0007669"/>
    <property type="project" value="UniProtKB-EC"/>
</dbReference>
<protein>
    <submittedName>
        <fullName evidence="5">DNA polymerase I</fullName>
        <ecNumber evidence="5">2.7.7.7</ecNumber>
    </submittedName>
</protein>
<feature type="non-terminal residue" evidence="5">
    <location>
        <position position="181"/>
    </location>
</feature>
<evidence type="ECO:0000259" key="4">
    <source>
        <dbReference type="SMART" id="SM00475"/>
    </source>
</evidence>
<dbReference type="GO" id="GO:0017108">
    <property type="term" value="F:5'-flap endonuclease activity"/>
    <property type="evidence" value="ECO:0007669"/>
    <property type="project" value="InterPro"/>
</dbReference>
<dbReference type="EMBL" id="KK105381">
    <property type="protein sequence ID" value="KIY92710.1"/>
    <property type="molecule type" value="Genomic_DNA"/>
</dbReference>
<sequence length="181" mass="19173">MLQPHRHPIGRRLYLIDAKAQVYRLSHGYGDAATAPPPAPQAGPGSGSGGGSGEESSLVAHGSVLFPQYKAQRSAAPQGLKEDLGRILDVVDALGVPILTVPGVEADDVIGTLAARGADHGLDVTIVSPDKDFFQVLRPRVRLLRLIKAPKKVAVAPGSIFYTEADFEAEHQLGDARLWAD</sequence>
<dbReference type="AlphaFoldDB" id="A0A0D2MBK0"/>
<dbReference type="GO" id="GO:0033567">
    <property type="term" value="P:DNA replication, Okazaki fragment processing"/>
    <property type="evidence" value="ECO:0007669"/>
    <property type="project" value="InterPro"/>
</dbReference>
<keyword evidence="6" id="KW-1185">Reference proteome</keyword>
<reference evidence="5 6" key="1">
    <citation type="journal article" date="2013" name="BMC Genomics">
        <title>Reconstruction of the lipid metabolism for the microalga Monoraphidium neglectum from its genome sequence reveals characteristics suitable for biofuel production.</title>
        <authorList>
            <person name="Bogen C."/>
            <person name="Al-Dilaimi A."/>
            <person name="Albersmeier A."/>
            <person name="Wichmann J."/>
            <person name="Grundmann M."/>
            <person name="Rupp O."/>
            <person name="Lauersen K.J."/>
            <person name="Blifernez-Klassen O."/>
            <person name="Kalinowski J."/>
            <person name="Goesmann A."/>
            <person name="Mussgnug J.H."/>
            <person name="Kruse O."/>
        </authorList>
    </citation>
    <scope>NUCLEOTIDE SEQUENCE [LARGE SCALE GENOMIC DNA]</scope>
    <source>
        <strain evidence="5 6">SAG 48.87</strain>
    </source>
</reference>
<dbReference type="SUPFAM" id="SSF88723">
    <property type="entry name" value="PIN domain-like"/>
    <property type="match status" value="1"/>
</dbReference>
<evidence type="ECO:0000256" key="2">
    <source>
        <dbReference type="ARBA" id="ARBA00022801"/>
    </source>
</evidence>
<organism evidence="5 6">
    <name type="scientific">Monoraphidium neglectum</name>
    <dbReference type="NCBI Taxonomy" id="145388"/>
    <lineage>
        <taxon>Eukaryota</taxon>
        <taxon>Viridiplantae</taxon>
        <taxon>Chlorophyta</taxon>
        <taxon>core chlorophytes</taxon>
        <taxon>Chlorophyceae</taxon>
        <taxon>CS clade</taxon>
        <taxon>Sphaeropleales</taxon>
        <taxon>Selenastraceae</taxon>
        <taxon>Monoraphidium</taxon>
    </lineage>
</organism>
<dbReference type="SMART" id="SM00475">
    <property type="entry name" value="53EXOc"/>
    <property type="match status" value="1"/>
</dbReference>
<evidence type="ECO:0000313" key="5">
    <source>
        <dbReference type="EMBL" id="KIY92710.1"/>
    </source>
</evidence>